<keyword evidence="6" id="KW-0997">Cell inner membrane</keyword>
<name>A0A1T4SBR7_9GAMM</name>
<keyword evidence="11 15" id="KW-1133">Transmembrane helix</keyword>
<dbReference type="InterPro" id="IPR001992">
    <property type="entry name" value="T2SS_GspF/T4SS_PilC_CS"/>
</dbReference>
<evidence type="ECO:0000256" key="9">
    <source>
        <dbReference type="ARBA" id="ARBA00022837"/>
    </source>
</evidence>
<organism evidence="17 18">
    <name type="scientific">Oceanospirillum multiglobuliferum</name>
    <dbReference type="NCBI Taxonomy" id="64969"/>
    <lineage>
        <taxon>Bacteria</taxon>
        <taxon>Pseudomonadati</taxon>
        <taxon>Pseudomonadota</taxon>
        <taxon>Gammaproteobacteria</taxon>
        <taxon>Oceanospirillales</taxon>
        <taxon>Oceanospirillaceae</taxon>
        <taxon>Oceanospirillum</taxon>
    </lineage>
</organism>
<evidence type="ECO:0000256" key="3">
    <source>
        <dbReference type="ARBA" id="ARBA00005745"/>
    </source>
</evidence>
<dbReference type="STRING" id="64969.SAMN02745127_02924"/>
<keyword evidence="9" id="KW-0106">Calcium</keyword>
<dbReference type="GO" id="GO:0005886">
    <property type="term" value="C:plasma membrane"/>
    <property type="evidence" value="ECO:0007669"/>
    <property type="project" value="UniProtKB-SubCell"/>
</dbReference>
<reference evidence="17 18" key="1">
    <citation type="submission" date="2017-01" db="EMBL/GenBank/DDBJ databases">
        <title>Genome Sequencing of a Marine Spirillum, Oceanospirillum multiglobuliferum ATCC 33336, from Japan.</title>
        <authorList>
            <person name="Carney J.G."/>
            <person name="Trachtenberg A.M."/>
            <person name="Rheaume B.A."/>
            <person name="Linnane J.D."/>
            <person name="Pitts N.L."/>
            <person name="Mykles D.L."/>
            <person name="Maclea K.S."/>
        </authorList>
    </citation>
    <scope>NUCLEOTIDE SEQUENCE [LARGE SCALE GENOMIC DNA]</scope>
    <source>
        <strain evidence="17 18">ATCC 33336</strain>
    </source>
</reference>
<evidence type="ECO:0000256" key="14">
    <source>
        <dbReference type="RuleBase" id="RU003923"/>
    </source>
</evidence>
<keyword evidence="12 15" id="KW-0472">Membrane</keyword>
<comment type="similarity">
    <text evidence="3 14">Belongs to the GSP F family.</text>
</comment>
<evidence type="ECO:0000256" key="12">
    <source>
        <dbReference type="ARBA" id="ARBA00023136"/>
    </source>
</evidence>
<evidence type="ECO:0000256" key="4">
    <source>
        <dbReference type="ARBA" id="ARBA00022448"/>
    </source>
</evidence>
<dbReference type="InterPro" id="IPR018076">
    <property type="entry name" value="T2SS_GspF_dom"/>
</dbReference>
<dbReference type="PROSITE" id="PS00874">
    <property type="entry name" value="T2SP_F"/>
    <property type="match status" value="1"/>
</dbReference>
<evidence type="ECO:0000256" key="15">
    <source>
        <dbReference type="SAM" id="Phobius"/>
    </source>
</evidence>
<gene>
    <name evidence="17" type="ORF">BTE48_11200</name>
</gene>
<dbReference type="GO" id="GO:0046872">
    <property type="term" value="F:metal ion binding"/>
    <property type="evidence" value="ECO:0007669"/>
    <property type="project" value="UniProtKB-KW"/>
</dbReference>
<dbReference type="PANTHER" id="PTHR30012:SF0">
    <property type="entry name" value="TYPE II SECRETION SYSTEM PROTEIN F-RELATED"/>
    <property type="match status" value="1"/>
</dbReference>
<dbReference type="Gene3D" id="1.20.81.30">
    <property type="entry name" value="Type II secretion system (T2SS), domain F"/>
    <property type="match status" value="2"/>
</dbReference>
<dbReference type="InterPro" id="IPR011850">
    <property type="entry name" value="T2SS_GspF"/>
</dbReference>
<sequence>MAAFEYQALNQNGQKKKGVLEADSARHARQQLREKGLIALSVEPISDRSKSAGASAQKGSVLSRLLAPSMSPKELALCTRQLATLVQAAMPLEEVLQAVAAQSERSKVKSLLLAVRSKVTEGYTLADSMAEFPSAFPEMYRSTVAAGEHAGHLGLVLNELADYTENKEQSRQKIQLALLYPGLLTVASVAIVSFLLAVVVPDVVKVFIRTGNQLPPLTAGLIAVSDFLKNYGLHLLLLLCAGFLLFSSAYRKPAFRKQVDHFLVDAPLSRKISRGMNAARFAGTLSILTKSGVPLVEGLSIAGAVMPNYFLRDQIQQVAQKVREGSSLFKALESIGRFPPMMLYMIASGERSGELEPMLDRAARQQQQSLEALMATVVGLFEPVVLIAMGGVVLTIVLAILLPILNMNQLIG</sequence>
<dbReference type="InterPro" id="IPR042094">
    <property type="entry name" value="T2SS_GspF_sf"/>
</dbReference>
<accession>A0A1T4SBR7</accession>
<dbReference type="NCBIfam" id="TIGR02120">
    <property type="entry name" value="GspF"/>
    <property type="match status" value="1"/>
</dbReference>
<evidence type="ECO:0000256" key="7">
    <source>
        <dbReference type="ARBA" id="ARBA00022692"/>
    </source>
</evidence>
<keyword evidence="7 14" id="KW-0812">Transmembrane</keyword>
<protein>
    <recommendedName>
        <fullName evidence="13">General secretion pathway protein F</fullName>
    </recommendedName>
</protein>
<dbReference type="OrthoDB" id="9805682at2"/>
<evidence type="ECO:0000256" key="1">
    <source>
        <dbReference type="ARBA" id="ARBA00002684"/>
    </source>
</evidence>
<keyword evidence="18" id="KW-1185">Reference proteome</keyword>
<evidence type="ECO:0000256" key="13">
    <source>
        <dbReference type="ARBA" id="ARBA00030750"/>
    </source>
</evidence>
<dbReference type="InterPro" id="IPR003004">
    <property type="entry name" value="GspF/PilC"/>
</dbReference>
<dbReference type="RefSeq" id="WP_078746439.1">
    <property type="nucleotide sequence ID" value="NZ_FUXG01000028.1"/>
</dbReference>
<feature type="transmembrane region" description="Helical" evidence="15">
    <location>
        <begin position="231"/>
        <end position="250"/>
    </location>
</feature>
<dbReference type="AlphaFoldDB" id="A0A1T4SBR7"/>
<feature type="transmembrane region" description="Helical" evidence="15">
    <location>
        <begin position="177"/>
        <end position="200"/>
    </location>
</feature>
<dbReference type="Proteomes" id="UP000191418">
    <property type="component" value="Unassembled WGS sequence"/>
</dbReference>
<comment type="caution">
    <text evidence="17">The sequence shown here is derived from an EMBL/GenBank/DDBJ whole genome shotgun (WGS) entry which is preliminary data.</text>
</comment>
<evidence type="ECO:0000256" key="6">
    <source>
        <dbReference type="ARBA" id="ARBA00022519"/>
    </source>
</evidence>
<evidence type="ECO:0000313" key="17">
    <source>
        <dbReference type="EMBL" id="OPX55037.1"/>
    </source>
</evidence>
<dbReference type="FunFam" id="1.20.81.30:FF:000001">
    <property type="entry name" value="Type II secretion system protein F"/>
    <property type="match status" value="2"/>
</dbReference>
<evidence type="ECO:0000256" key="8">
    <source>
        <dbReference type="ARBA" id="ARBA00022723"/>
    </source>
</evidence>
<feature type="transmembrane region" description="Helical" evidence="15">
    <location>
        <begin position="372"/>
        <end position="405"/>
    </location>
</feature>
<dbReference type="Pfam" id="PF00482">
    <property type="entry name" value="T2SSF"/>
    <property type="match status" value="2"/>
</dbReference>
<keyword evidence="10" id="KW-0653">Protein transport</keyword>
<comment type="subcellular location">
    <subcellularLocation>
        <location evidence="2 14">Cell inner membrane</location>
        <topology evidence="2 14">Multi-pass membrane protein</topology>
    </subcellularLocation>
</comment>
<keyword evidence="4 14" id="KW-0813">Transport</keyword>
<evidence type="ECO:0000256" key="10">
    <source>
        <dbReference type="ARBA" id="ARBA00022927"/>
    </source>
</evidence>
<dbReference type="PANTHER" id="PTHR30012">
    <property type="entry name" value="GENERAL SECRETION PATHWAY PROTEIN"/>
    <property type="match status" value="1"/>
</dbReference>
<feature type="domain" description="Type II secretion system protein GspF" evidence="16">
    <location>
        <begin position="79"/>
        <end position="201"/>
    </location>
</feature>
<keyword evidence="8" id="KW-0479">Metal-binding</keyword>
<feature type="domain" description="Type II secretion system protein GspF" evidence="16">
    <location>
        <begin position="281"/>
        <end position="403"/>
    </location>
</feature>
<evidence type="ECO:0000256" key="2">
    <source>
        <dbReference type="ARBA" id="ARBA00004429"/>
    </source>
</evidence>
<evidence type="ECO:0000313" key="18">
    <source>
        <dbReference type="Proteomes" id="UP000191418"/>
    </source>
</evidence>
<evidence type="ECO:0000256" key="5">
    <source>
        <dbReference type="ARBA" id="ARBA00022475"/>
    </source>
</evidence>
<evidence type="ECO:0000259" key="16">
    <source>
        <dbReference type="Pfam" id="PF00482"/>
    </source>
</evidence>
<evidence type="ECO:0000256" key="11">
    <source>
        <dbReference type="ARBA" id="ARBA00022989"/>
    </source>
</evidence>
<dbReference type="PRINTS" id="PR00812">
    <property type="entry name" value="BCTERIALGSPF"/>
</dbReference>
<dbReference type="GO" id="GO:0015628">
    <property type="term" value="P:protein secretion by the type II secretion system"/>
    <property type="evidence" value="ECO:0007669"/>
    <property type="project" value="InterPro"/>
</dbReference>
<keyword evidence="5" id="KW-1003">Cell membrane</keyword>
<comment type="function">
    <text evidence="1">Component of the type II secretion system inner membrane complex required for the energy-dependent secretion of extracellular factors such as proteases and toxins from the periplasm.</text>
</comment>
<dbReference type="GO" id="GO:0015627">
    <property type="term" value="C:type II protein secretion system complex"/>
    <property type="evidence" value="ECO:0007669"/>
    <property type="project" value="InterPro"/>
</dbReference>
<dbReference type="EMBL" id="MTSM01000014">
    <property type="protein sequence ID" value="OPX55037.1"/>
    <property type="molecule type" value="Genomic_DNA"/>
</dbReference>
<proteinExistence type="inferred from homology"/>